<sequence>MDCSFYKKYNLSGKELNQKFDLSIFLSTNIQSIIETVIKIIVDQINYFTDQKEKRLHNEHSLIEIYTSLYRLLEEIKTDFYEAFVKDSQIDIMLQEYIQDLQNQVFQINYQKINIQKDQDITIEKRNENYKKRRKENSKHPTKTKKTTKGKQKKSLTRKFRSISWLSLFYCVVDTLYHTYQTIKKVKYEKKNHISPKKLNKLLKPHIELSKRLLTTIKISKLQLNDELHFEDKITKKKKKSMFSKTCYDLSLLCDLDDSSESSQNNLKTNVSSKANISFINSDSSPLTISSPDNNFKHTAKKDPKHKKKSKNFKVVKIKSKKRSQKHPIFFKNGNEEVRQIPNKKLKRKQKEKSRIFSLINNKQYLTKQNSGIQKKRKIYNFGGFNTRKTDNILGTGRDLHNIKKKYSQTFSGFDRNFLKLFQQQEMGNKKKLIPNKSSVMYTQKNHKNFWCNITKIFDRYPDLTSVFFPSPYIFVYQYSKEMSLVLKTVNASNCAMGATENTHTFITKWVKYGCSMAKNRIMTKTAAKTSSKIKEKANVEFIEHQLTVLDLNRMFRWVALHPYPRVQLEKVRYISRTDPNLKMTKKKSKYHNPLAIRIISGKKKALSVKKLVFFVHGGAFVAGGTLGHASYLRSWVKELDCTVVAIEYTIAPKKRYVGQLSELFSAWKWLIKRAKNKKIIIAGDSAGGCLSCSLTMKTILENVRRPDGLIMGYPVLHLRACAGPARLLFANDPFFSYLSLLTCLDSVQPRKIFQKENAYYRPNFDPQKKNHNQKSVIKLNRTQSMNVGVDSKKSISLNSIVNKSNNVDIRSIDTDNDDDLLQINSSDICCSMASVELDNEWEVIPYSQKDLQRKGLVKKKNDRNLSTNYKKHRNLHKKATKSDETFVPNNRKTKVFQSGFEPILLDPFQQVNWEEFEEDDDDDNGGKNWLNQKIYDPIFMENHVMKQFPPTILLTGLFDPFLDECSLFSDRMWLLGKKDFILKVYGLPHAFWTFGKKFKFKNNNSMKDTINFLKQIFD</sequence>
<evidence type="ECO:0000313" key="3">
    <source>
        <dbReference type="EMBL" id="KAJ3432258.1"/>
    </source>
</evidence>
<dbReference type="InterPro" id="IPR013094">
    <property type="entry name" value="AB_hydrolase_3"/>
</dbReference>
<dbReference type="GO" id="GO:0004806">
    <property type="term" value="F:triacylglycerol lipase activity"/>
    <property type="evidence" value="ECO:0007669"/>
    <property type="project" value="TreeGrafter"/>
</dbReference>
<feature type="region of interest" description="Disordered" evidence="1">
    <location>
        <begin position="127"/>
        <end position="153"/>
    </location>
</feature>
<dbReference type="Proteomes" id="UP001146793">
    <property type="component" value="Unassembled WGS sequence"/>
</dbReference>
<dbReference type="Pfam" id="PF07859">
    <property type="entry name" value="Abhydrolase_3"/>
    <property type="match status" value="1"/>
</dbReference>
<dbReference type="GO" id="GO:0005829">
    <property type="term" value="C:cytosol"/>
    <property type="evidence" value="ECO:0007669"/>
    <property type="project" value="TreeGrafter"/>
</dbReference>
<accession>A0AAV7YWZ7</accession>
<dbReference type="Gene3D" id="3.40.50.1820">
    <property type="entry name" value="alpha/beta hydrolase"/>
    <property type="match status" value="2"/>
</dbReference>
<dbReference type="GO" id="GO:0004771">
    <property type="term" value="F:sterol ester esterase activity"/>
    <property type="evidence" value="ECO:0007669"/>
    <property type="project" value="TreeGrafter"/>
</dbReference>
<name>A0AAV7YWZ7_9EUKA</name>
<evidence type="ECO:0000313" key="4">
    <source>
        <dbReference type="Proteomes" id="UP001146793"/>
    </source>
</evidence>
<evidence type="ECO:0000259" key="2">
    <source>
        <dbReference type="Pfam" id="PF07859"/>
    </source>
</evidence>
<dbReference type="PANTHER" id="PTHR23025:SF3">
    <property type="entry name" value="HORMONE-SENSITIVE LIPASE"/>
    <property type="match status" value="1"/>
</dbReference>
<reference evidence="3" key="1">
    <citation type="submission" date="2022-08" db="EMBL/GenBank/DDBJ databases">
        <title>Novel sulphate-reducing endosymbionts in the free-living metamonad Anaeramoeba.</title>
        <authorList>
            <person name="Jerlstrom-Hultqvist J."/>
            <person name="Cepicka I."/>
            <person name="Gallot-Lavallee L."/>
            <person name="Salas-Leiva D."/>
            <person name="Curtis B.A."/>
            <person name="Zahonova K."/>
            <person name="Pipaliya S."/>
            <person name="Dacks J."/>
            <person name="Roger A.J."/>
        </authorList>
    </citation>
    <scope>NUCLEOTIDE SEQUENCE</scope>
    <source>
        <strain evidence="3">Busselton2</strain>
    </source>
</reference>
<comment type="caution">
    <text evidence="3">The sequence shown here is derived from an EMBL/GenBank/DDBJ whole genome shotgun (WGS) entry which is preliminary data.</text>
</comment>
<evidence type="ECO:0000256" key="1">
    <source>
        <dbReference type="SAM" id="MobiDB-lite"/>
    </source>
</evidence>
<gene>
    <name evidence="3" type="ORF">M0812_21189</name>
</gene>
<dbReference type="EMBL" id="JANTQA010000047">
    <property type="protein sequence ID" value="KAJ3432258.1"/>
    <property type="molecule type" value="Genomic_DNA"/>
</dbReference>
<organism evidence="3 4">
    <name type="scientific">Anaeramoeba flamelloides</name>
    <dbReference type="NCBI Taxonomy" id="1746091"/>
    <lineage>
        <taxon>Eukaryota</taxon>
        <taxon>Metamonada</taxon>
        <taxon>Anaeramoebidae</taxon>
        <taxon>Anaeramoeba</taxon>
    </lineage>
</organism>
<feature type="compositionally biased region" description="Basic residues" evidence="1">
    <location>
        <begin position="298"/>
        <end position="312"/>
    </location>
</feature>
<dbReference type="AlphaFoldDB" id="A0AAV7YWZ7"/>
<feature type="domain" description="Alpha/beta hydrolase fold-3" evidence="2">
    <location>
        <begin position="613"/>
        <end position="750"/>
    </location>
</feature>
<dbReference type="SUPFAM" id="SSF53474">
    <property type="entry name" value="alpha/beta-Hydrolases"/>
    <property type="match status" value="1"/>
</dbReference>
<proteinExistence type="predicted"/>
<dbReference type="GO" id="GO:0019433">
    <property type="term" value="P:triglyceride catabolic process"/>
    <property type="evidence" value="ECO:0007669"/>
    <property type="project" value="TreeGrafter"/>
</dbReference>
<feature type="region of interest" description="Disordered" evidence="1">
    <location>
        <begin position="290"/>
        <end position="312"/>
    </location>
</feature>
<feature type="compositionally biased region" description="Basic residues" evidence="1">
    <location>
        <begin position="131"/>
        <end position="153"/>
    </location>
</feature>
<dbReference type="InterPro" id="IPR029058">
    <property type="entry name" value="AB_hydrolase_fold"/>
</dbReference>
<dbReference type="PANTHER" id="PTHR23025">
    <property type="entry name" value="TRIACYLGLYCEROL LIPASE"/>
    <property type="match status" value="1"/>
</dbReference>
<protein>
    <submittedName>
        <fullName evidence="3">Hormone-sensitive lipase</fullName>
    </submittedName>
</protein>